<protein>
    <submittedName>
        <fullName evidence="1">Uncharacterized protein</fullName>
    </submittedName>
</protein>
<evidence type="ECO:0000313" key="2">
    <source>
        <dbReference type="Proteomes" id="UP000077266"/>
    </source>
</evidence>
<accession>A0A165KPW9</accession>
<organism evidence="1 2">
    <name type="scientific">Exidia glandulosa HHB12029</name>
    <dbReference type="NCBI Taxonomy" id="1314781"/>
    <lineage>
        <taxon>Eukaryota</taxon>
        <taxon>Fungi</taxon>
        <taxon>Dikarya</taxon>
        <taxon>Basidiomycota</taxon>
        <taxon>Agaricomycotina</taxon>
        <taxon>Agaricomycetes</taxon>
        <taxon>Auriculariales</taxon>
        <taxon>Exidiaceae</taxon>
        <taxon>Exidia</taxon>
    </lineage>
</organism>
<sequence length="89" mass="10030">MSSVVESLIPPSEQAFQDAQLLCLRANDQMQDSARVAVDVVALHAKVRWMVDGVLEQFKLASQVAKTLGEQRMRVVQEAKEWDALRAQY</sequence>
<name>A0A165KPW9_EXIGL</name>
<keyword evidence="2" id="KW-1185">Reference proteome</keyword>
<proteinExistence type="predicted"/>
<reference evidence="1 2" key="1">
    <citation type="journal article" date="2016" name="Mol. Biol. Evol.">
        <title>Comparative Genomics of Early-Diverging Mushroom-Forming Fungi Provides Insights into the Origins of Lignocellulose Decay Capabilities.</title>
        <authorList>
            <person name="Nagy L.G."/>
            <person name="Riley R."/>
            <person name="Tritt A."/>
            <person name="Adam C."/>
            <person name="Daum C."/>
            <person name="Floudas D."/>
            <person name="Sun H."/>
            <person name="Yadav J.S."/>
            <person name="Pangilinan J."/>
            <person name="Larsson K.H."/>
            <person name="Matsuura K."/>
            <person name="Barry K."/>
            <person name="Labutti K."/>
            <person name="Kuo R."/>
            <person name="Ohm R.A."/>
            <person name="Bhattacharya S.S."/>
            <person name="Shirouzu T."/>
            <person name="Yoshinaga Y."/>
            <person name="Martin F.M."/>
            <person name="Grigoriev I.V."/>
            <person name="Hibbett D.S."/>
        </authorList>
    </citation>
    <scope>NUCLEOTIDE SEQUENCE [LARGE SCALE GENOMIC DNA]</scope>
    <source>
        <strain evidence="1 2">HHB12029</strain>
    </source>
</reference>
<dbReference type="Proteomes" id="UP000077266">
    <property type="component" value="Unassembled WGS sequence"/>
</dbReference>
<feature type="non-terminal residue" evidence="1">
    <location>
        <position position="89"/>
    </location>
</feature>
<evidence type="ECO:0000313" key="1">
    <source>
        <dbReference type="EMBL" id="KZV96671.1"/>
    </source>
</evidence>
<dbReference type="EMBL" id="KV425940">
    <property type="protein sequence ID" value="KZV96671.1"/>
    <property type="molecule type" value="Genomic_DNA"/>
</dbReference>
<dbReference type="STRING" id="1314781.A0A165KPW9"/>
<dbReference type="InParanoid" id="A0A165KPW9"/>
<dbReference type="OrthoDB" id="1937984at2759"/>
<gene>
    <name evidence="1" type="ORF">EXIGLDRAFT_765193</name>
</gene>
<dbReference type="AlphaFoldDB" id="A0A165KPW9"/>